<accession>A0A6J7BZ78</accession>
<dbReference type="CDD" id="cd06664">
    <property type="entry name" value="IscU_like"/>
    <property type="match status" value="1"/>
</dbReference>
<dbReference type="EMBL" id="CAFBIX010000061">
    <property type="protein sequence ID" value="CAB4850181.1"/>
    <property type="molecule type" value="Genomic_DNA"/>
</dbReference>
<dbReference type="GO" id="GO:0051536">
    <property type="term" value="F:iron-sulfur cluster binding"/>
    <property type="evidence" value="ECO:0007669"/>
    <property type="project" value="InterPro"/>
</dbReference>
<dbReference type="GO" id="GO:0016226">
    <property type="term" value="P:iron-sulfur cluster assembly"/>
    <property type="evidence" value="ECO:0007669"/>
    <property type="project" value="InterPro"/>
</dbReference>
<protein>
    <submittedName>
        <fullName evidence="2">Unannotated protein</fullName>
    </submittedName>
</protein>
<gene>
    <name evidence="2" type="ORF">UFOPK3278_01182</name>
</gene>
<proteinExistence type="predicted"/>
<evidence type="ECO:0000313" key="2">
    <source>
        <dbReference type="EMBL" id="CAB4850181.1"/>
    </source>
</evidence>
<dbReference type="InterPro" id="IPR002871">
    <property type="entry name" value="NIF_FeS_clus_asmbl_NifU_N"/>
</dbReference>
<organism evidence="2">
    <name type="scientific">freshwater metagenome</name>
    <dbReference type="NCBI Taxonomy" id="449393"/>
    <lineage>
        <taxon>unclassified sequences</taxon>
        <taxon>metagenomes</taxon>
        <taxon>ecological metagenomes</taxon>
    </lineage>
</organism>
<dbReference type="PANTHER" id="PTHR10093">
    <property type="entry name" value="IRON-SULFUR CLUSTER ASSEMBLY ENZYME NIFU HOMOLOG"/>
    <property type="match status" value="1"/>
</dbReference>
<sequence>MKLENMYQEIILDHYKHPHGKGLSSEFASEVHHVNPTCGDEITLRVQVLADGKIAVSYDNQGCSISQASASIMYDQINNFDFAAGDKAVEHLIAMLQRNVEPDEDILGDGIALVGVAQYPARVKCALLAWMAWKDAAIQAGAIEEQS</sequence>
<dbReference type="SUPFAM" id="SSF82649">
    <property type="entry name" value="SufE/NifU"/>
    <property type="match status" value="1"/>
</dbReference>
<dbReference type="Gene3D" id="3.90.1010.10">
    <property type="match status" value="1"/>
</dbReference>
<dbReference type="GO" id="GO:0005506">
    <property type="term" value="F:iron ion binding"/>
    <property type="evidence" value="ECO:0007669"/>
    <property type="project" value="InterPro"/>
</dbReference>
<dbReference type="NCBIfam" id="TIGR01994">
    <property type="entry name" value="SUF_scaf_2"/>
    <property type="match status" value="1"/>
</dbReference>
<dbReference type="Pfam" id="PF01592">
    <property type="entry name" value="NifU_N"/>
    <property type="match status" value="1"/>
</dbReference>
<dbReference type="AlphaFoldDB" id="A0A6J7BZ78"/>
<feature type="domain" description="NIF system FeS cluster assembly NifU N-terminal" evidence="1">
    <location>
        <begin position="6"/>
        <end position="125"/>
    </location>
</feature>
<evidence type="ECO:0000259" key="1">
    <source>
        <dbReference type="Pfam" id="PF01592"/>
    </source>
</evidence>
<reference evidence="2" key="1">
    <citation type="submission" date="2020-05" db="EMBL/GenBank/DDBJ databases">
        <authorList>
            <person name="Chiriac C."/>
            <person name="Salcher M."/>
            <person name="Ghai R."/>
            <person name="Kavagutti S V."/>
        </authorList>
    </citation>
    <scope>NUCLEOTIDE SEQUENCE</scope>
</reference>
<name>A0A6J7BZ78_9ZZZZ</name>